<comment type="catalytic activity">
    <reaction evidence="6">
        <text>guanosine(527) in 16S rRNA + S-adenosyl-L-methionine = N(7)-methylguanosine(527) in 16S rRNA + S-adenosyl-L-homocysteine</text>
        <dbReference type="Rhea" id="RHEA:42732"/>
        <dbReference type="Rhea" id="RHEA-COMP:10209"/>
        <dbReference type="Rhea" id="RHEA-COMP:10210"/>
        <dbReference type="ChEBI" id="CHEBI:57856"/>
        <dbReference type="ChEBI" id="CHEBI:59789"/>
        <dbReference type="ChEBI" id="CHEBI:74269"/>
        <dbReference type="ChEBI" id="CHEBI:74480"/>
        <dbReference type="EC" id="2.1.1.170"/>
    </reaction>
</comment>
<evidence type="ECO:0000256" key="2">
    <source>
        <dbReference type="ARBA" id="ARBA00022552"/>
    </source>
</evidence>
<dbReference type="AlphaFoldDB" id="A0A4V3XJY5"/>
<comment type="caution">
    <text evidence="6">Lacks conserved residue(s) required for the propagation of feature annotation.</text>
</comment>
<gene>
    <name evidence="6 7" type="primary">rsmG</name>
    <name evidence="7" type="ORF">E4Z66_16865</name>
</gene>
<proteinExistence type="inferred from homology"/>
<dbReference type="OrthoDB" id="9808773at2"/>
<protein>
    <recommendedName>
        <fullName evidence="6">Ribosomal RNA small subunit methyltransferase G</fullName>
        <ecNumber evidence="6">2.1.1.170</ecNumber>
    </recommendedName>
    <alternativeName>
        <fullName evidence="6">16S rRNA 7-methylguanosine methyltransferase</fullName>
        <shortName evidence="6">16S rRNA m7G methyltransferase</shortName>
    </alternativeName>
</protein>
<dbReference type="PANTHER" id="PTHR31760:SF0">
    <property type="entry name" value="S-ADENOSYL-L-METHIONINE-DEPENDENT METHYLTRANSFERASES SUPERFAMILY PROTEIN"/>
    <property type="match status" value="1"/>
</dbReference>
<dbReference type="HAMAP" id="MF_00074">
    <property type="entry name" value="16SrRNA_methyltr_G"/>
    <property type="match status" value="1"/>
</dbReference>
<reference evidence="7 8" key="1">
    <citation type="submission" date="2019-04" db="EMBL/GenBank/DDBJ databases">
        <title>Shimia ponticola sp. nov., isolated from seawater.</title>
        <authorList>
            <person name="Kim Y.-O."/>
            <person name="Yoon J.-H."/>
        </authorList>
    </citation>
    <scope>NUCLEOTIDE SEQUENCE [LARGE SCALE GENOMIC DNA]</scope>
    <source>
        <strain evidence="7 8">MYP11</strain>
    </source>
</reference>
<keyword evidence="2 6" id="KW-0698">rRNA processing</keyword>
<keyword evidence="1 6" id="KW-0963">Cytoplasm</keyword>
<dbReference type="EC" id="2.1.1.170" evidence="6"/>
<dbReference type="InterPro" id="IPR003682">
    <property type="entry name" value="rRNA_ssu_MeTfrase_G"/>
</dbReference>
<dbReference type="GO" id="GO:0005829">
    <property type="term" value="C:cytosol"/>
    <property type="evidence" value="ECO:0007669"/>
    <property type="project" value="TreeGrafter"/>
</dbReference>
<comment type="similarity">
    <text evidence="6">Belongs to the methyltransferase superfamily. RNA methyltransferase RsmG family.</text>
</comment>
<sequence length="202" mass="22289">MSSVGFDVSRETLDKLARFQNLVERWTPRINLVAPKTVPEIWTRHIVDSAQLCELASVPTHWVDIGSGGGFPGIVVAVILAEKSPDAQVTMIESDKRKCVFLKSALRELEVKATVLNDRVERQKALDATVLSARALAPLSTLLAFADGNLAKGGEALFMKGENWKSEVYVAQEEWSFDLEVVQSNTNPDAAVLKITNLKRKQ</sequence>
<evidence type="ECO:0000313" key="7">
    <source>
        <dbReference type="EMBL" id="THH34873.1"/>
    </source>
</evidence>
<comment type="function">
    <text evidence="6">Specifically methylates the N7 position of guanine in position 527 of 16S rRNA.</text>
</comment>
<keyword evidence="5 6" id="KW-0949">S-adenosyl-L-methionine</keyword>
<accession>A0A4V3XJY5</accession>
<dbReference type="GO" id="GO:0070043">
    <property type="term" value="F:rRNA (guanine-N7-)-methyltransferase activity"/>
    <property type="evidence" value="ECO:0007669"/>
    <property type="project" value="UniProtKB-UniRule"/>
</dbReference>
<evidence type="ECO:0000256" key="6">
    <source>
        <dbReference type="HAMAP-Rule" id="MF_00074"/>
    </source>
</evidence>
<dbReference type="PANTHER" id="PTHR31760">
    <property type="entry name" value="S-ADENOSYL-L-METHIONINE-DEPENDENT METHYLTRANSFERASES SUPERFAMILY PROTEIN"/>
    <property type="match status" value="1"/>
</dbReference>
<dbReference type="Pfam" id="PF02527">
    <property type="entry name" value="GidB"/>
    <property type="match status" value="1"/>
</dbReference>
<organism evidence="7 8">
    <name type="scientific">Aliishimia ponticola</name>
    <dbReference type="NCBI Taxonomy" id="2499833"/>
    <lineage>
        <taxon>Bacteria</taxon>
        <taxon>Pseudomonadati</taxon>
        <taxon>Pseudomonadota</taxon>
        <taxon>Alphaproteobacteria</taxon>
        <taxon>Rhodobacterales</taxon>
        <taxon>Paracoccaceae</taxon>
        <taxon>Aliishimia</taxon>
    </lineage>
</organism>
<keyword evidence="4 6" id="KW-0808">Transferase</keyword>
<dbReference type="Proteomes" id="UP000306602">
    <property type="component" value="Unassembled WGS sequence"/>
</dbReference>
<keyword evidence="3 6" id="KW-0489">Methyltransferase</keyword>
<evidence type="ECO:0000256" key="4">
    <source>
        <dbReference type="ARBA" id="ARBA00022679"/>
    </source>
</evidence>
<comment type="subcellular location">
    <subcellularLocation>
        <location evidence="6">Cytoplasm</location>
    </subcellularLocation>
</comment>
<feature type="binding site" evidence="6">
    <location>
        <position position="134"/>
    </location>
    <ligand>
        <name>S-adenosyl-L-methionine</name>
        <dbReference type="ChEBI" id="CHEBI:59789"/>
    </ligand>
</feature>
<dbReference type="SUPFAM" id="SSF53335">
    <property type="entry name" value="S-adenosyl-L-methionine-dependent methyltransferases"/>
    <property type="match status" value="1"/>
</dbReference>
<evidence type="ECO:0000256" key="5">
    <source>
        <dbReference type="ARBA" id="ARBA00022691"/>
    </source>
</evidence>
<comment type="caution">
    <text evidence="7">The sequence shown here is derived from an EMBL/GenBank/DDBJ whole genome shotgun (WGS) entry which is preliminary data.</text>
</comment>
<name>A0A4V3XJY5_9RHOB</name>
<dbReference type="InterPro" id="IPR029063">
    <property type="entry name" value="SAM-dependent_MTases_sf"/>
</dbReference>
<keyword evidence="8" id="KW-1185">Reference proteome</keyword>
<evidence type="ECO:0000256" key="1">
    <source>
        <dbReference type="ARBA" id="ARBA00022490"/>
    </source>
</evidence>
<dbReference type="NCBIfam" id="TIGR00138">
    <property type="entry name" value="rsmG_gidB"/>
    <property type="match status" value="1"/>
</dbReference>
<evidence type="ECO:0000313" key="8">
    <source>
        <dbReference type="Proteomes" id="UP000306602"/>
    </source>
</evidence>
<feature type="binding site" evidence="6">
    <location>
        <begin position="120"/>
        <end position="121"/>
    </location>
    <ligand>
        <name>S-adenosyl-L-methionine</name>
        <dbReference type="ChEBI" id="CHEBI:59789"/>
    </ligand>
</feature>
<feature type="binding site" evidence="6">
    <location>
        <position position="66"/>
    </location>
    <ligand>
        <name>S-adenosyl-L-methionine</name>
        <dbReference type="ChEBI" id="CHEBI:59789"/>
    </ligand>
</feature>
<dbReference type="PIRSF" id="PIRSF003078">
    <property type="entry name" value="GidB"/>
    <property type="match status" value="1"/>
</dbReference>
<feature type="binding site" evidence="6">
    <location>
        <position position="71"/>
    </location>
    <ligand>
        <name>S-adenosyl-L-methionine</name>
        <dbReference type="ChEBI" id="CHEBI:59789"/>
    </ligand>
</feature>
<dbReference type="Gene3D" id="3.40.50.150">
    <property type="entry name" value="Vaccinia Virus protein VP39"/>
    <property type="match status" value="1"/>
</dbReference>
<dbReference type="EMBL" id="SRKY01000005">
    <property type="protein sequence ID" value="THH34873.1"/>
    <property type="molecule type" value="Genomic_DNA"/>
</dbReference>
<evidence type="ECO:0000256" key="3">
    <source>
        <dbReference type="ARBA" id="ARBA00022603"/>
    </source>
</evidence>